<comment type="caution">
    <text evidence="3">The sequence shown here is derived from an EMBL/GenBank/DDBJ whole genome shotgun (WGS) entry which is preliminary data.</text>
</comment>
<evidence type="ECO:0000313" key="4">
    <source>
        <dbReference type="Proteomes" id="UP000548326"/>
    </source>
</evidence>
<keyword evidence="3" id="KW-0560">Oxidoreductase</keyword>
<dbReference type="EMBL" id="JACHCA010000017">
    <property type="protein sequence ID" value="MBB6130836.1"/>
    <property type="molecule type" value="Genomic_DNA"/>
</dbReference>
<organism evidence="3 4">
    <name type="scientific">Mucilaginibacter lappiensis</name>
    <dbReference type="NCBI Taxonomy" id="354630"/>
    <lineage>
        <taxon>Bacteria</taxon>
        <taxon>Pseudomonadati</taxon>
        <taxon>Bacteroidota</taxon>
        <taxon>Sphingobacteriia</taxon>
        <taxon>Sphingobacteriales</taxon>
        <taxon>Sphingobacteriaceae</taxon>
        <taxon>Mucilaginibacter</taxon>
    </lineage>
</organism>
<dbReference type="PANTHER" id="PTHR43698:SF1">
    <property type="entry name" value="BLL4564 PROTEIN"/>
    <property type="match status" value="1"/>
</dbReference>
<proteinExistence type="predicted"/>
<dbReference type="SUPFAM" id="SSF51182">
    <property type="entry name" value="RmlC-like cupins"/>
    <property type="match status" value="1"/>
</dbReference>
<dbReference type="RefSeq" id="WP_183589511.1">
    <property type="nucleotide sequence ID" value="NZ_JACHCA010000017.1"/>
</dbReference>
<dbReference type="GO" id="GO:0051213">
    <property type="term" value="F:dioxygenase activity"/>
    <property type="evidence" value="ECO:0007669"/>
    <property type="project" value="UniProtKB-KW"/>
</dbReference>
<accession>A0A841JML7</accession>
<name>A0A841JML7_9SPHI</name>
<gene>
    <name evidence="3" type="ORF">HDF22_004981</name>
</gene>
<dbReference type="CDD" id="cd02233">
    <property type="entry name" value="cupin_HNL-like"/>
    <property type="match status" value="1"/>
</dbReference>
<keyword evidence="3" id="KW-0223">Dioxygenase</keyword>
<feature type="signal peptide" evidence="1">
    <location>
        <begin position="1"/>
        <end position="20"/>
    </location>
</feature>
<evidence type="ECO:0000256" key="1">
    <source>
        <dbReference type="SAM" id="SignalP"/>
    </source>
</evidence>
<dbReference type="PANTHER" id="PTHR43698">
    <property type="entry name" value="RIBD C-TERMINAL DOMAIN CONTAINING PROTEIN"/>
    <property type="match status" value="1"/>
</dbReference>
<evidence type="ECO:0000259" key="2">
    <source>
        <dbReference type="Pfam" id="PF07883"/>
    </source>
</evidence>
<keyword evidence="1" id="KW-0732">Signal</keyword>
<dbReference type="InterPro" id="IPR014710">
    <property type="entry name" value="RmlC-like_jellyroll"/>
</dbReference>
<reference evidence="3 4" key="1">
    <citation type="submission" date="2020-08" db="EMBL/GenBank/DDBJ databases">
        <title>Genomic Encyclopedia of Type Strains, Phase IV (KMG-V): Genome sequencing to study the core and pangenomes of soil and plant-associated prokaryotes.</title>
        <authorList>
            <person name="Whitman W."/>
        </authorList>
    </citation>
    <scope>NUCLEOTIDE SEQUENCE [LARGE SCALE GENOMIC DNA]</scope>
    <source>
        <strain evidence="3 4">MP601</strain>
    </source>
</reference>
<dbReference type="AlphaFoldDB" id="A0A841JML7"/>
<dbReference type="Proteomes" id="UP000548326">
    <property type="component" value="Unassembled WGS sequence"/>
</dbReference>
<evidence type="ECO:0000313" key="3">
    <source>
        <dbReference type="EMBL" id="MBB6130836.1"/>
    </source>
</evidence>
<dbReference type="InterPro" id="IPR047263">
    <property type="entry name" value="HNL-like_cupin"/>
</dbReference>
<feature type="chain" id="PRO_5032908625" evidence="1">
    <location>
        <begin position="21"/>
        <end position="150"/>
    </location>
</feature>
<sequence length="150" mass="16247">MKKLILIIACLAGSFQNGFAQSQAIFPEGERGSAQNFTGTVWVHVLVPNDSTFNCSVGNVTFEPGARSFWHTHQAGQILLVTDGTGYTQEKGKPVKTIHKGDVIICKPGVEHWHGAAPGSAMTHISINTNTQNGVVTWLQSVTDQDYPKQ</sequence>
<dbReference type="InterPro" id="IPR011051">
    <property type="entry name" value="RmlC_Cupin_sf"/>
</dbReference>
<dbReference type="Gene3D" id="2.60.120.10">
    <property type="entry name" value="Jelly Rolls"/>
    <property type="match status" value="1"/>
</dbReference>
<dbReference type="Pfam" id="PF07883">
    <property type="entry name" value="Cupin_2"/>
    <property type="match status" value="1"/>
</dbReference>
<feature type="domain" description="Cupin type-2" evidence="2">
    <location>
        <begin position="60"/>
        <end position="119"/>
    </location>
</feature>
<protein>
    <submittedName>
        <fullName evidence="3">Quercetin dioxygenase-like cupin family protein</fullName>
    </submittedName>
</protein>
<dbReference type="InterPro" id="IPR013096">
    <property type="entry name" value="Cupin_2"/>
</dbReference>